<dbReference type="Proteomes" id="UP000027345">
    <property type="component" value="Unassembled WGS sequence"/>
</dbReference>
<comment type="similarity">
    <text evidence="1">Belongs to the short-chain dehydrogenases/reductases (SDR) family.</text>
</comment>
<keyword evidence="2" id="KW-0560">Oxidoreductase</keyword>
<organism evidence="3 4">
    <name type="scientific">Amycolatopsis rifamycinica</name>
    <dbReference type="NCBI Taxonomy" id="287986"/>
    <lineage>
        <taxon>Bacteria</taxon>
        <taxon>Bacillati</taxon>
        <taxon>Actinomycetota</taxon>
        <taxon>Actinomycetes</taxon>
        <taxon>Pseudonocardiales</taxon>
        <taxon>Pseudonocardiaceae</taxon>
        <taxon>Amycolatopsis</taxon>
    </lineage>
</organism>
<evidence type="ECO:0000313" key="3">
    <source>
        <dbReference type="EMBL" id="KDN19576.1"/>
    </source>
</evidence>
<dbReference type="PANTHER" id="PTHR43115:SF4">
    <property type="entry name" value="DEHYDROGENASE_REDUCTASE SDR FAMILY MEMBER 11"/>
    <property type="match status" value="1"/>
</dbReference>
<protein>
    <submittedName>
        <fullName evidence="3">Short-chain dehydrogenase</fullName>
    </submittedName>
</protein>
<accession>A0A066TWK5</accession>
<evidence type="ECO:0000313" key="4">
    <source>
        <dbReference type="Proteomes" id="UP000027345"/>
    </source>
</evidence>
<proteinExistence type="inferred from homology"/>
<dbReference type="AlphaFoldDB" id="A0A066TWK5"/>
<reference evidence="3 4" key="1">
    <citation type="submission" date="2014-05" db="EMBL/GenBank/DDBJ databases">
        <title>Draft genome sequence of Amycolatopsis rifamycinica DSM 46095.</title>
        <authorList>
            <person name="Lal R."/>
            <person name="Saxena A."/>
            <person name="Kumari R."/>
            <person name="Mukherjee U."/>
            <person name="Singh P."/>
            <person name="Sangwan N."/>
            <person name="Mahato N.K."/>
        </authorList>
    </citation>
    <scope>NUCLEOTIDE SEQUENCE [LARGE SCALE GENOMIC DNA]</scope>
    <source>
        <strain evidence="3 4">DSM 46095</strain>
    </source>
</reference>
<evidence type="ECO:0000256" key="2">
    <source>
        <dbReference type="ARBA" id="ARBA00023002"/>
    </source>
</evidence>
<dbReference type="PRINTS" id="PR00081">
    <property type="entry name" value="GDHRDH"/>
</dbReference>
<dbReference type="InterPro" id="IPR002347">
    <property type="entry name" value="SDR_fam"/>
</dbReference>
<dbReference type="Gene3D" id="3.40.50.720">
    <property type="entry name" value="NAD(P)-binding Rossmann-like Domain"/>
    <property type="match status" value="1"/>
</dbReference>
<dbReference type="EMBL" id="JMQI01000051">
    <property type="protein sequence ID" value="KDN19576.1"/>
    <property type="molecule type" value="Genomic_DNA"/>
</dbReference>
<gene>
    <name evidence="3" type="ORF">DV20_24855</name>
</gene>
<name>A0A066TWK5_9PSEU</name>
<dbReference type="InterPro" id="IPR036291">
    <property type="entry name" value="NAD(P)-bd_dom_sf"/>
</dbReference>
<sequence length="232" mass="23885">MADRVLLVTGASRGLGAATARLAAAAGFKVALVARRAGSVTALAAELGEDRALALGADVADWPGISGAVAETVEKFGRLDAAFANAGIGVGTSFFGADDPDPTAWEEMVRTNVLGAAYTARAALPALKETAGHLLITGSVAGRYIRNASLYSATKWAVTGMAGAIREEAVGTGVRVTLINPGITDTDILDDEQRKKPKLAADDIARAVLYALEQPPSVDVNEIMVRPTGQVL</sequence>
<dbReference type="Pfam" id="PF00106">
    <property type="entry name" value="adh_short"/>
    <property type="match status" value="1"/>
</dbReference>
<dbReference type="SUPFAM" id="SSF51735">
    <property type="entry name" value="NAD(P)-binding Rossmann-fold domains"/>
    <property type="match status" value="1"/>
</dbReference>
<dbReference type="GO" id="GO:0016491">
    <property type="term" value="F:oxidoreductase activity"/>
    <property type="evidence" value="ECO:0007669"/>
    <property type="project" value="UniProtKB-KW"/>
</dbReference>
<evidence type="ECO:0000256" key="1">
    <source>
        <dbReference type="ARBA" id="ARBA00006484"/>
    </source>
</evidence>
<dbReference type="RefSeq" id="WP_043784130.1">
    <property type="nucleotide sequence ID" value="NZ_JMQI01000051.1"/>
</dbReference>
<dbReference type="STRING" id="287986.DV20_24855"/>
<comment type="caution">
    <text evidence="3">The sequence shown here is derived from an EMBL/GenBank/DDBJ whole genome shotgun (WGS) entry which is preliminary data.</text>
</comment>
<dbReference type="eggNOG" id="COG4221">
    <property type="taxonomic scope" value="Bacteria"/>
</dbReference>
<dbReference type="OrthoDB" id="9775296at2"/>
<keyword evidence="4" id="KW-1185">Reference proteome</keyword>
<dbReference type="PANTHER" id="PTHR43115">
    <property type="entry name" value="DEHYDROGENASE/REDUCTASE SDR FAMILY MEMBER 11"/>
    <property type="match status" value="1"/>
</dbReference>